<organism evidence="2">
    <name type="scientific">Cotesia congregata</name>
    <name type="common">Parasitoid wasp</name>
    <name type="synonym">Apanteles congregatus</name>
    <dbReference type="NCBI Taxonomy" id="51543"/>
    <lineage>
        <taxon>Eukaryota</taxon>
        <taxon>Metazoa</taxon>
        <taxon>Ecdysozoa</taxon>
        <taxon>Arthropoda</taxon>
        <taxon>Hexapoda</taxon>
        <taxon>Insecta</taxon>
        <taxon>Pterygota</taxon>
        <taxon>Neoptera</taxon>
        <taxon>Endopterygota</taxon>
        <taxon>Hymenoptera</taxon>
        <taxon>Apocrita</taxon>
        <taxon>Ichneumonoidea</taxon>
        <taxon>Braconidae</taxon>
        <taxon>Microgastrinae</taxon>
        <taxon>Cotesia</taxon>
    </lineage>
</organism>
<feature type="transmembrane region" description="Helical" evidence="1">
    <location>
        <begin position="106"/>
        <end position="131"/>
    </location>
</feature>
<sequence>MCQITIDKIFYGLQIAFSENIPYIINSGVFIHYAIVLNKINKRFEGINLIFSKLDITKINSTQISTITQIVPLRVSVLKDIINIKYAYRKLIEACEDISNFYGAPVLITFISLVGKGLTSTYLGVLLFMNIELTPVPWYQTGIRLSWIMLLFIILTSKIATIAEQVLLLTHSLIIIFLILEKLMQEQSLVTLTPRCKWMFFFFFFFFFPLGGGILFTDSRHRCWPGYVATRRSVILKLDADAPTH</sequence>
<reference evidence="2" key="1">
    <citation type="journal article" date="2009" name="Science">
        <title>Polydnaviruses of Braconid Wasps Derive from an Ancestral Nudivirus.</title>
        <authorList>
            <person name="Bezier A."/>
            <person name="Annaheim M."/>
            <person name="Herbiniere J."/>
            <person name="Wetterwald C."/>
            <person name="Gyapay G."/>
            <person name="Bernard-Samain S."/>
            <person name="Wincker P."/>
            <person name="Roditi I."/>
            <person name="Heller M."/>
            <person name="Belgahzi M."/>
            <person name="Pfister-Wilhem R."/>
            <person name="Periquet G."/>
            <person name="Dupuy C."/>
            <person name="Huguet E."/>
            <person name="Volkoff A.N."/>
            <person name="Lanzrein B."/>
            <person name="Drezen J.M."/>
        </authorList>
    </citation>
    <scope>NUCLEOTIDE SEQUENCE</scope>
</reference>
<feature type="transmembrane region" description="Helical" evidence="1">
    <location>
        <begin position="200"/>
        <end position="217"/>
    </location>
</feature>
<name>B9W4M2_COTCN</name>
<accession>B9W4M2</accession>
<gene>
    <name evidence="2" type="primary">Cc8L18.1</name>
</gene>
<keyword evidence="1" id="KW-1133">Transmembrane helix</keyword>
<proteinExistence type="predicted"/>
<dbReference type="EMBL" id="FM212914">
    <property type="protein sequence ID" value="CAR82257.1"/>
    <property type="molecule type" value="Genomic_DNA"/>
</dbReference>
<feature type="transmembrane region" description="Helical" evidence="1">
    <location>
        <begin position="162"/>
        <end position="180"/>
    </location>
</feature>
<evidence type="ECO:0000313" key="2">
    <source>
        <dbReference type="EMBL" id="CAR82257.1"/>
    </source>
</evidence>
<keyword evidence="1" id="KW-0812">Transmembrane</keyword>
<dbReference type="AlphaFoldDB" id="B9W4M2"/>
<evidence type="ECO:0000256" key="1">
    <source>
        <dbReference type="SAM" id="Phobius"/>
    </source>
</evidence>
<protein>
    <submittedName>
        <fullName evidence="2">Uncharacterized protein Cc8L18.1</fullName>
    </submittedName>
</protein>
<keyword evidence="1" id="KW-0472">Membrane</keyword>